<evidence type="ECO:0000256" key="2">
    <source>
        <dbReference type="SAM" id="MobiDB-lite"/>
    </source>
</evidence>
<feature type="region of interest" description="Disordered" evidence="2">
    <location>
        <begin position="239"/>
        <end position="258"/>
    </location>
</feature>
<dbReference type="RefSeq" id="XP_009844321.1">
    <property type="nucleotide sequence ID" value="XM_009846019.1"/>
</dbReference>
<organism evidence="4">
    <name type="scientific">Aphanomyces astaci</name>
    <name type="common">Crayfish plague agent</name>
    <dbReference type="NCBI Taxonomy" id="112090"/>
    <lineage>
        <taxon>Eukaryota</taxon>
        <taxon>Sar</taxon>
        <taxon>Stramenopiles</taxon>
        <taxon>Oomycota</taxon>
        <taxon>Saprolegniomycetes</taxon>
        <taxon>Saprolegniales</taxon>
        <taxon>Verrucalvaceae</taxon>
        <taxon>Aphanomyces</taxon>
    </lineage>
</organism>
<dbReference type="STRING" id="112090.W4FF55"/>
<evidence type="ECO:0000256" key="1">
    <source>
        <dbReference type="SAM" id="Coils"/>
    </source>
</evidence>
<reference evidence="4" key="1">
    <citation type="submission" date="2013-12" db="EMBL/GenBank/DDBJ databases">
        <title>The Genome Sequence of Aphanomyces astaci APO3.</title>
        <authorList>
            <consortium name="The Broad Institute Genomics Platform"/>
            <person name="Russ C."/>
            <person name="Tyler B."/>
            <person name="van West P."/>
            <person name="Dieguez-Uribeondo J."/>
            <person name="Young S.K."/>
            <person name="Zeng Q."/>
            <person name="Gargeya S."/>
            <person name="Fitzgerald M."/>
            <person name="Abouelleil A."/>
            <person name="Alvarado L."/>
            <person name="Chapman S.B."/>
            <person name="Gainer-Dewar J."/>
            <person name="Goldberg J."/>
            <person name="Griggs A."/>
            <person name="Gujja S."/>
            <person name="Hansen M."/>
            <person name="Howarth C."/>
            <person name="Imamovic A."/>
            <person name="Ireland A."/>
            <person name="Larimer J."/>
            <person name="McCowan C."/>
            <person name="Murphy C."/>
            <person name="Pearson M."/>
            <person name="Poon T.W."/>
            <person name="Priest M."/>
            <person name="Roberts A."/>
            <person name="Saif S."/>
            <person name="Shea T."/>
            <person name="Sykes S."/>
            <person name="Wortman J."/>
            <person name="Nusbaum C."/>
            <person name="Birren B."/>
        </authorList>
    </citation>
    <scope>NUCLEOTIDE SEQUENCE [LARGE SCALE GENOMIC DNA]</scope>
    <source>
        <strain evidence="4">APO3</strain>
    </source>
</reference>
<gene>
    <name evidence="4" type="ORF">H257_17293</name>
</gene>
<keyword evidence="3" id="KW-1133">Transmembrane helix</keyword>
<name>W4FF55_APHAT</name>
<keyword evidence="3" id="KW-0812">Transmembrane</keyword>
<evidence type="ECO:0000313" key="4">
    <source>
        <dbReference type="EMBL" id="ETV66132.1"/>
    </source>
</evidence>
<feature type="coiled-coil region" evidence="1">
    <location>
        <begin position="273"/>
        <end position="307"/>
    </location>
</feature>
<feature type="transmembrane region" description="Helical" evidence="3">
    <location>
        <begin position="552"/>
        <end position="575"/>
    </location>
</feature>
<keyword evidence="1" id="KW-0175">Coiled coil</keyword>
<accession>W4FF55</accession>
<dbReference type="GeneID" id="20819289"/>
<feature type="compositionally biased region" description="Polar residues" evidence="2">
    <location>
        <begin position="241"/>
        <end position="251"/>
    </location>
</feature>
<dbReference type="OrthoDB" id="5516652at2759"/>
<sequence length="603" mass="68385">MQSSAASPSSQTHDTTPVVPTASLDASKLEEKFAAVNGDFTRGVTIKGKDDAMKLQGKVNDWRDDVSTLATHIAAQLQFCKSLRTSKAMALIPNTTPGDSDSQGEVDIFRLLRSDIRSLYEYRLSYLSNMTDSMHWAGLDKEAARMKEILDAPSTLDKTGGDPTVAFDTLLKFVMAKGDMVSKIADDFVSKKKEVDMNNGIEDELVLDDHSATSMLLSRDTKLFTKLLDTFQLLYKESRKPSNTQTPQSGDDSGGLFASTTTADWEGAKGLRMDEANFTIQKLQREVNDLKIQKAKLVSTNSQLEDNFAHMLAQFELEKRTHQANVQWHEPRIQKLEDEIRTSANALAELRLNVDLITNMYKKTCDDVVAYDKQKSVVADERDILGQKLHDEVKKISILNLELVRKDKLVMYAMGARHEVLKCWNETKAALAEMTTQRDNLAATLQDTQQSVRRLEALLVERDEMCVVLKREVSEKGAAIDTLRGNIVELQTGHEERMLEKTKRHEEGSSIIYYRFMIDDGLEFDKLLVKFDKTKKELVETVQDNIISLTMYILYLFDIWKYVFAIYICICLIYVKYVSLNLLVHILDGKLRAAHDRISRFLS</sequence>
<evidence type="ECO:0000256" key="3">
    <source>
        <dbReference type="SAM" id="Phobius"/>
    </source>
</evidence>
<proteinExistence type="predicted"/>
<dbReference type="EMBL" id="KI913216">
    <property type="protein sequence ID" value="ETV66132.1"/>
    <property type="molecule type" value="Genomic_DNA"/>
</dbReference>
<dbReference type="AlphaFoldDB" id="W4FF55"/>
<protein>
    <submittedName>
        <fullName evidence="4">Uncharacterized protein</fullName>
    </submittedName>
</protein>
<dbReference type="VEuPathDB" id="FungiDB:H257_17293"/>
<keyword evidence="3" id="KW-0472">Membrane</keyword>
<feature type="coiled-coil region" evidence="1">
    <location>
        <begin position="431"/>
        <end position="458"/>
    </location>
</feature>